<feature type="region of interest" description="Disordered" evidence="1">
    <location>
        <begin position="399"/>
        <end position="458"/>
    </location>
</feature>
<reference evidence="2" key="1">
    <citation type="submission" date="2023-10" db="EMBL/GenBank/DDBJ databases">
        <authorList>
            <person name="Chen Y."/>
            <person name="Shah S."/>
            <person name="Dougan E. K."/>
            <person name="Thang M."/>
            <person name="Chan C."/>
        </authorList>
    </citation>
    <scope>NUCLEOTIDE SEQUENCE [LARGE SCALE GENOMIC DNA]</scope>
</reference>
<organism evidence="2 3">
    <name type="scientific">Prorocentrum cordatum</name>
    <dbReference type="NCBI Taxonomy" id="2364126"/>
    <lineage>
        <taxon>Eukaryota</taxon>
        <taxon>Sar</taxon>
        <taxon>Alveolata</taxon>
        <taxon>Dinophyceae</taxon>
        <taxon>Prorocentrales</taxon>
        <taxon>Prorocentraceae</taxon>
        <taxon>Prorocentrum</taxon>
    </lineage>
</organism>
<evidence type="ECO:0000313" key="2">
    <source>
        <dbReference type="EMBL" id="CAK0848583.1"/>
    </source>
</evidence>
<sequence length="1006" mass="107131">MCTTPHGPPTRSQCSQYVARVASRGPEVAHRRACREAKAVTRIEAAQVRSKRSGLALLLELEARKEDPADESINRKLRAAGEKAFTADTLSALASRAEFLESEIRWRENQPLKEVDLDQFRSDTRGGAAPALEPEDIPEQRFRVVNFWAFVREAPSLQAPILCRKDVGDLVGARQQTFDGFVKLSGEPGWLLRDLGGEHGLGRVLEPLEPELPLTFSVRAEGRGPQRFSVLRHGTGIVRAHPSEAAPIVGFRSQGDAVLIIAQTFHGWLRLDPEETTKGGWLPAREPESGEPVVRCRVLEERQERWQKLQHIREAIASLDGPAPDLEEVRGALEGAREAGLSKHAHGEMLARSREPWRQRVAPAFSCCGYLAQGAAVALGATALAVGARARPWLLPAGEGAPRARWGSAVPETNTGCDGTTPHGDGAAQTAEGRHASDAPSQQPAPAEPPGPKKIGSHACRQLPGLEFCVPAVSMRGPGEGFRDQGRRAAVLEEVPAGIIVVRHLQDGRDPLEYADPFVPSTAADSAAADLGTPVIQISDRGEHEDNHRTLRDTHGTAASQGAVARTSATKVTTANTSVVSTPATIATTTDTTVTTSTGTVVTTVTTIATLTSTRVTTTATTVATTVTTVTTSATTVATSITTAATTTDPAVTIELKPSHAEASKSNSSLSPTEHSMCSHFYDDCRDSQCCLDPHSSCFEKDEGYAACRPSCEPGVHPEEAPEKQTPWTCTLLSRGGVPAPADTTTAAAAAAARRSAELYCFVLVMAGSYEVALMENAVAKGTSVFQCDGYDVFSGEPLQLGEDVGSGRQVVATTVDGSLKVEKGGVYNTALNSAVFARLWGQVLAGGQAPKHDFTIKVDADAVFFAERVRRHLEGRSAEDSMYLNNCKDGLHGPLEIVSRKGMQDLGDGLDGCVESLKFEWDTYGEDVFLRHCLGLVGVSRVDDFGLLDETFDGTSGGDPPSVQLGRGLVPPAQVAGGVQRLLGTGVLLCCGRPTAARGYLWPCT</sequence>
<dbReference type="Proteomes" id="UP001189429">
    <property type="component" value="Unassembled WGS sequence"/>
</dbReference>
<gene>
    <name evidence="2" type="ORF">PCOR1329_LOCUS41481</name>
</gene>
<evidence type="ECO:0000313" key="3">
    <source>
        <dbReference type="Proteomes" id="UP001189429"/>
    </source>
</evidence>
<dbReference type="EMBL" id="CAUYUJ010014990">
    <property type="protein sequence ID" value="CAK0848583.1"/>
    <property type="molecule type" value="Genomic_DNA"/>
</dbReference>
<protein>
    <submittedName>
        <fullName evidence="2">Uncharacterized protein</fullName>
    </submittedName>
</protein>
<accession>A0ABN9TS03</accession>
<evidence type="ECO:0000256" key="1">
    <source>
        <dbReference type="SAM" id="MobiDB-lite"/>
    </source>
</evidence>
<comment type="caution">
    <text evidence="2">The sequence shown here is derived from an EMBL/GenBank/DDBJ whole genome shotgun (WGS) entry which is preliminary data.</text>
</comment>
<name>A0ABN9TS03_9DINO</name>
<keyword evidence="3" id="KW-1185">Reference proteome</keyword>
<proteinExistence type="predicted"/>